<keyword evidence="1" id="KW-1133">Transmembrane helix</keyword>
<accession>A0A916XB94</accession>
<feature type="transmembrane region" description="Helical" evidence="1">
    <location>
        <begin position="151"/>
        <end position="174"/>
    </location>
</feature>
<sequence length="393" mass="43461">MPHHTQWNVQHNRRALVPIVVMVAMAIVAMMLVALSAVTMGIDVAVVATGLAFLPVIPIAMLFLWIDRWEPEPGRMLLAAFLWGASIAIVAAVIGSLLFNLTWMAVLPTSNELALSLSITAPVVEEVCKGLFLVWLFWFRRREFDGVVDGIVYAGLVGLGFAFTENIFYLSAALREEGLEGGLVLFILRCVMSPFAHPLFTVMFGIGLGLAVQSRYKSVKVLAPVVGLVLGMVLHGLWNGSTLILDGVGFLYVYALVMIPTFVATIVLVVWQRRRLQKVVARQLPAMVSAQLIPPHEVPHLACLVSRGRWREHVRRQYGSEVEKGLRDYHAVVTEIAILFDRIERGAIGDGQEKLKEELFAGLYEVKARARNYPAALSAASKTVNHPNPYLRT</sequence>
<comment type="caution">
    <text evidence="2">The sequence shown here is derived from an EMBL/GenBank/DDBJ whole genome shotgun (WGS) entry which is preliminary data.</text>
</comment>
<evidence type="ECO:0000313" key="2">
    <source>
        <dbReference type="EMBL" id="GGC58121.1"/>
    </source>
</evidence>
<feature type="transmembrane region" description="Helical" evidence="1">
    <location>
        <begin position="119"/>
        <end position="139"/>
    </location>
</feature>
<protein>
    <submittedName>
        <fullName evidence="2">Membrane protein</fullName>
    </submittedName>
</protein>
<keyword evidence="1" id="KW-0472">Membrane</keyword>
<reference evidence="2" key="2">
    <citation type="submission" date="2020-09" db="EMBL/GenBank/DDBJ databases">
        <authorList>
            <person name="Sun Q."/>
            <person name="Zhou Y."/>
        </authorList>
    </citation>
    <scope>NUCLEOTIDE SEQUENCE</scope>
    <source>
        <strain evidence="2">CGMCC 1.15478</strain>
    </source>
</reference>
<reference evidence="2" key="1">
    <citation type="journal article" date="2014" name="Int. J. Syst. Evol. Microbiol.">
        <title>Complete genome sequence of Corynebacterium casei LMG S-19264T (=DSM 44701T), isolated from a smear-ripened cheese.</title>
        <authorList>
            <consortium name="US DOE Joint Genome Institute (JGI-PGF)"/>
            <person name="Walter F."/>
            <person name="Albersmeier A."/>
            <person name="Kalinowski J."/>
            <person name="Ruckert C."/>
        </authorList>
    </citation>
    <scope>NUCLEOTIDE SEQUENCE</scope>
    <source>
        <strain evidence="2">CGMCC 1.15478</strain>
    </source>
</reference>
<feature type="transmembrane region" description="Helical" evidence="1">
    <location>
        <begin position="219"/>
        <end position="238"/>
    </location>
</feature>
<dbReference type="EMBL" id="BMJH01000001">
    <property type="protein sequence ID" value="GGC58121.1"/>
    <property type="molecule type" value="Genomic_DNA"/>
</dbReference>
<dbReference type="Pfam" id="PF13367">
    <property type="entry name" value="PrsW-protease"/>
    <property type="match status" value="1"/>
</dbReference>
<feature type="transmembrane region" description="Helical" evidence="1">
    <location>
        <begin position="77"/>
        <end position="99"/>
    </location>
</feature>
<feature type="transmembrane region" description="Helical" evidence="1">
    <location>
        <begin position="15"/>
        <end position="38"/>
    </location>
</feature>
<evidence type="ECO:0000313" key="3">
    <source>
        <dbReference type="Proteomes" id="UP000641514"/>
    </source>
</evidence>
<evidence type="ECO:0000256" key="1">
    <source>
        <dbReference type="SAM" id="Phobius"/>
    </source>
</evidence>
<feature type="transmembrane region" description="Helical" evidence="1">
    <location>
        <begin position="250"/>
        <end position="271"/>
    </location>
</feature>
<organism evidence="2 3">
    <name type="scientific">Hoyosella rhizosphaerae</name>
    <dbReference type="NCBI Taxonomy" id="1755582"/>
    <lineage>
        <taxon>Bacteria</taxon>
        <taxon>Bacillati</taxon>
        <taxon>Actinomycetota</taxon>
        <taxon>Actinomycetes</taxon>
        <taxon>Mycobacteriales</taxon>
        <taxon>Hoyosellaceae</taxon>
        <taxon>Hoyosella</taxon>
    </lineage>
</organism>
<dbReference type="AlphaFoldDB" id="A0A916XB94"/>
<proteinExistence type="predicted"/>
<feature type="transmembrane region" description="Helical" evidence="1">
    <location>
        <begin position="44"/>
        <end position="65"/>
    </location>
</feature>
<dbReference type="PANTHER" id="PTHR36844:SF1">
    <property type="entry name" value="PROTEASE PRSW"/>
    <property type="match status" value="1"/>
</dbReference>
<keyword evidence="3" id="KW-1185">Reference proteome</keyword>
<feature type="transmembrane region" description="Helical" evidence="1">
    <location>
        <begin position="186"/>
        <end position="212"/>
    </location>
</feature>
<dbReference type="InterPro" id="IPR026898">
    <property type="entry name" value="PrsW"/>
</dbReference>
<gene>
    <name evidence="2" type="ORF">GCM10011410_08240</name>
</gene>
<dbReference type="Proteomes" id="UP000641514">
    <property type="component" value="Unassembled WGS sequence"/>
</dbReference>
<dbReference type="PANTHER" id="PTHR36844">
    <property type="entry name" value="PROTEASE PRSW"/>
    <property type="match status" value="1"/>
</dbReference>
<name>A0A916XB94_9ACTN</name>
<dbReference type="GO" id="GO:0008233">
    <property type="term" value="F:peptidase activity"/>
    <property type="evidence" value="ECO:0007669"/>
    <property type="project" value="InterPro"/>
</dbReference>
<keyword evidence="1" id="KW-0812">Transmembrane</keyword>